<sequence>MSPSTPTSSIYDTLPVSPLHLPSSFNFATSIVDHWARKSPDSIALYWTNQDLTKSLKLTYSHFSRQSQRIAHLLTTTLGLQPGETCILISSRVPAWWEIATACLRSGIIMCPATTLLVDRDIESRIQVSKAAAFIGDEAAVAKCQKIRANCPGLRVVMQIEGTVVASDNTGSPPPNNKVIDFHTLLSNIPPSTTFTTPPSLLNSPTSPALTFFTSGTTGPPKLVLHTQTSYPLAHALTGTHWLNLHPWPHQSIYWNLSEQGWAKAAWSFFSTWNCGATLFVHDDRLPFSPRRTLSVLNKFPITTLCAPPTVYRQLVLDEAKEFFADPKRGKPQALMHCCGAGEPLNESVITTWKEMTGGEIEIFDAYGQTETTVVCANQKGNKVKPGSMGKPIPGVPLKVVDEKGRETEDGVEGDIAIDVTTRQQGGRRDGFFGIFEGYIDRETGKIDDRVKRFPNGKEFYITGDRATRDKDGYFWFVGRGDDVINSSGYRIGPFEVESTLKLHPSVVESAVVASPDPARDEVVKAFVVLTDQVFQSIKSDETGKKRDQLVKELQDFCKTNAAPYKYPRKLEFVAASFLPKTISGKIKRAELKALERKRYADANKAKL</sequence>
<dbReference type="Pfam" id="PF13193">
    <property type="entry name" value="AMP-binding_C"/>
    <property type="match status" value="1"/>
</dbReference>
<dbReference type="InterPro" id="IPR045851">
    <property type="entry name" value="AMP-bd_C_sf"/>
</dbReference>
<dbReference type="EMBL" id="NAJM01000001">
    <property type="protein sequence ID" value="RVX75946.1"/>
    <property type="molecule type" value="Genomic_DNA"/>
</dbReference>
<comment type="caution">
    <text evidence="9">The sequence shown here is derived from an EMBL/GenBank/DDBJ whole genome shotgun (WGS) entry which is preliminary data.</text>
</comment>
<keyword evidence="2" id="KW-0436">Ligase</keyword>
<feature type="domain" description="AMP-dependent synthetase/ligase" evidence="7">
    <location>
        <begin position="33"/>
        <end position="418"/>
    </location>
</feature>
<dbReference type="Gene3D" id="3.30.300.30">
    <property type="match status" value="1"/>
</dbReference>
<protein>
    <recommendedName>
        <fullName evidence="5">medium-chain acyl-CoA ligase</fullName>
        <ecNumber evidence="5">6.2.1.2</ecNumber>
    </recommendedName>
</protein>
<gene>
    <name evidence="9" type="ORF">B0A52_00303</name>
</gene>
<dbReference type="FunFam" id="3.30.300.30:FF:000005">
    <property type="entry name" value="Acyl-coenzyme A synthetase ACSM5, mitochondrial"/>
    <property type="match status" value="1"/>
</dbReference>
<dbReference type="InterPro" id="IPR051087">
    <property type="entry name" value="Mitochondrial_ACSM"/>
</dbReference>
<proteinExistence type="inferred from homology"/>
<dbReference type="Pfam" id="PF00501">
    <property type="entry name" value="AMP-binding"/>
    <property type="match status" value="1"/>
</dbReference>
<evidence type="ECO:0000313" key="10">
    <source>
        <dbReference type="Proteomes" id="UP000288859"/>
    </source>
</evidence>
<feature type="domain" description="AMP-binding enzyme C-terminal" evidence="8">
    <location>
        <begin position="496"/>
        <end position="586"/>
    </location>
</feature>
<dbReference type="EC" id="6.2.1.2" evidence="5"/>
<name>A0A438NJN6_EXOME</name>
<evidence type="ECO:0000256" key="4">
    <source>
        <dbReference type="ARBA" id="ARBA00022840"/>
    </source>
</evidence>
<dbReference type="GO" id="GO:0006633">
    <property type="term" value="P:fatty acid biosynthetic process"/>
    <property type="evidence" value="ECO:0007669"/>
    <property type="project" value="TreeGrafter"/>
</dbReference>
<evidence type="ECO:0000259" key="8">
    <source>
        <dbReference type="Pfam" id="PF13193"/>
    </source>
</evidence>
<dbReference type="PANTHER" id="PTHR43605">
    <property type="entry name" value="ACYL-COENZYME A SYNTHETASE"/>
    <property type="match status" value="1"/>
</dbReference>
<dbReference type="GO" id="GO:0004321">
    <property type="term" value="F:fatty-acyl-CoA synthase activity"/>
    <property type="evidence" value="ECO:0007669"/>
    <property type="project" value="TreeGrafter"/>
</dbReference>
<comment type="catalytic activity">
    <reaction evidence="6">
        <text>a medium-chain fatty acid + ATP + CoA = a medium-chain fatty acyl-CoA + AMP + diphosphate</text>
        <dbReference type="Rhea" id="RHEA:48340"/>
        <dbReference type="ChEBI" id="CHEBI:30616"/>
        <dbReference type="ChEBI" id="CHEBI:33019"/>
        <dbReference type="ChEBI" id="CHEBI:57287"/>
        <dbReference type="ChEBI" id="CHEBI:59558"/>
        <dbReference type="ChEBI" id="CHEBI:90546"/>
        <dbReference type="ChEBI" id="CHEBI:456215"/>
        <dbReference type="EC" id="6.2.1.2"/>
    </reaction>
    <physiologicalReaction direction="left-to-right" evidence="6">
        <dbReference type="Rhea" id="RHEA:48341"/>
    </physiologicalReaction>
</comment>
<dbReference type="GO" id="GO:0006637">
    <property type="term" value="P:acyl-CoA metabolic process"/>
    <property type="evidence" value="ECO:0007669"/>
    <property type="project" value="TreeGrafter"/>
</dbReference>
<dbReference type="InterPro" id="IPR025110">
    <property type="entry name" value="AMP-bd_C"/>
</dbReference>
<evidence type="ECO:0000313" key="9">
    <source>
        <dbReference type="EMBL" id="RVX75946.1"/>
    </source>
</evidence>
<dbReference type="InterPro" id="IPR000873">
    <property type="entry name" value="AMP-dep_synth/lig_dom"/>
</dbReference>
<evidence type="ECO:0000256" key="6">
    <source>
        <dbReference type="ARBA" id="ARBA00048477"/>
    </source>
</evidence>
<dbReference type="PANTHER" id="PTHR43605:SF10">
    <property type="entry name" value="ACYL-COA SYNTHETASE MEDIUM CHAIN FAMILY MEMBER 3"/>
    <property type="match status" value="1"/>
</dbReference>
<keyword evidence="4" id="KW-0067">ATP-binding</keyword>
<dbReference type="SUPFAM" id="SSF56801">
    <property type="entry name" value="Acetyl-CoA synthetase-like"/>
    <property type="match status" value="1"/>
</dbReference>
<keyword evidence="3" id="KW-0547">Nucleotide-binding</keyword>
<evidence type="ECO:0000256" key="3">
    <source>
        <dbReference type="ARBA" id="ARBA00022741"/>
    </source>
</evidence>
<dbReference type="VEuPathDB" id="FungiDB:PV10_01688"/>
<dbReference type="OrthoDB" id="6614653at2759"/>
<dbReference type="GO" id="GO:0031956">
    <property type="term" value="F:medium-chain fatty acid-CoA ligase activity"/>
    <property type="evidence" value="ECO:0007669"/>
    <property type="project" value="UniProtKB-EC"/>
</dbReference>
<reference evidence="9 10" key="1">
    <citation type="submission" date="2017-03" db="EMBL/GenBank/DDBJ databases">
        <title>Genomes of endolithic fungi from Antarctica.</title>
        <authorList>
            <person name="Coleine C."/>
            <person name="Masonjones S."/>
            <person name="Stajich J.E."/>
        </authorList>
    </citation>
    <scope>NUCLEOTIDE SEQUENCE [LARGE SCALE GENOMIC DNA]</scope>
    <source>
        <strain evidence="9 10">CCFEE 6314</strain>
    </source>
</reference>
<dbReference type="InterPro" id="IPR042099">
    <property type="entry name" value="ANL_N_sf"/>
</dbReference>
<accession>A0A438NJN6</accession>
<comment type="similarity">
    <text evidence="1">Belongs to the ATP-dependent AMP-binding enzyme family.</text>
</comment>
<dbReference type="Gene3D" id="3.40.50.12780">
    <property type="entry name" value="N-terminal domain of ligase-like"/>
    <property type="match status" value="1"/>
</dbReference>
<organism evidence="9 10">
    <name type="scientific">Exophiala mesophila</name>
    <name type="common">Black yeast-like fungus</name>
    <dbReference type="NCBI Taxonomy" id="212818"/>
    <lineage>
        <taxon>Eukaryota</taxon>
        <taxon>Fungi</taxon>
        <taxon>Dikarya</taxon>
        <taxon>Ascomycota</taxon>
        <taxon>Pezizomycotina</taxon>
        <taxon>Eurotiomycetes</taxon>
        <taxon>Chaetothyriomycetidae</taxon>
        <taxon>Chaetothyriales</taxon>
        <taxon>Herpotrichiellaceae</taxon>
        <taxon>Exophiala</taxon>
    </lineage>
</organism>
<evidence type="ECO:0000256" key="2">
    <source>
        <dbReference type="ARBA" id="ARBA00022598"/>
    </source>
</evidence>
<evidence type="ECO:0000256" key="1">
    <source>
        <dbReference type="ARBA" id="ARBA00006432"/>
    </source>
</evidence>
<dbReference type="AlphaFoldDB" id="A0A438NJN6"/>
<evidence type="ECO:0000259" key="7">
    <source>
        <dbReference type="Pfam" id="PF00501"/>
    </source>
</evidence>
<dbReference type="Proteomes" id="UP000288859">
    <property type="component" value="Unassembled WGS sequence"/>
</dbReference>
<dbReference type="GO" id="GO:0005524">
    <property type="term" value="F:ATP binding"/>
    <property type="evidence" value="ECO:0007669"/>
    <property type="project" value="UniProtKB-KW"/>
</dbReference>
<evidence type="ECO:0000256" key="5">
    <source>
        <dbReference type="ARBA" id="ARBA00039009"/>
    </source>
</evidence>